<dbReference type="HOGENOM" id="CLU_179299_3_1_10"/>
<proteinExistence type="predicted"/>
<evidence type="ECO:0000256" key="1">
    <source>
        <dbReference type="SAM" id="MobiDB-lite"/>
    </source>
</evidence>
<feature type="compositionally biased region" description="Basic and acidic residues" evidence="1">
    <location>
        <begin position="43"/>
        <end position="55"/>
    </location>
</feature>
<accession>C9MQ45</accession>
<organism evidence="2 3">
    <name type="scientific">Prevotella veroralis F0319</name>
    <dbReference type="NCBI Taxonomy" id="649761"/>
    <lineage>
        <taxon>Bacteria</taxon>
        <taxon>Pseudomonadati</taxon>
        <taxon>Bacteroidota</taxon>
        <taxon>Bacteroidia</taxon>
        <taxon>Bacteroidales</taxon>
        <taxon>Prevotellaceae</taxon>
        <taxon>Prevotella</taxon>
    </lineage>
</organism>
<dbReference type="EMBL" id="ACVA01000039">
    <property type="protein sequence ID" value="EEX18364.1"/>
    <property type="molecule type" value="Genomic_DNA"/>
</dbReference>
<dbReference type="RefSeq" id="WP_004383413.1">
    <property type="nucleotide sequence ID" value="NZ_GG698714.1"/>
</dbReference>
<name>C9MQ45_9BACT</name>
<protein>
    <submittedName>
        <fullName evidence="2">Uncharacterized protein</fullName>
    </submittedName>
</protein>
<dbReference type="Proteomes" id="UP000003327">
    <property type="component" value="Unassembled WGS sequence"/>
</dbReference>
<keyword evidence="3" id="KW-1185">Reference proteome</keyword>
<reference evidence="2 3" key="1">
    <citation type="submission" date="2009-09" db="EMBL/GenBank/DDBJ databases">
        <authorList>
            <person name="Weinstock G."/>
            <person name="Sodergren E."/>
            <person name="Clifton S."/>
            <person name="Fulton L."/>
            <person name="Fulton B."/>
            <person name="Courtney L."/>
            <person name="Fronick C."/>
            <person name="Harrison M."/>
            <person name="Strong C."/>
            <person name="Farmer C."/>
            <person name="Delahaunty K."/>
            <person name="Markovic C."/>
            <person name="Hall O."/>
            <person name="Minx P."/>
            <person name="Tomlinson C."/>
            <person name="Mitreva M."/>
            <person name="Nelson J."/>
            <person name="Hou S."/>
            <person name="Wollam A."/>
            <person name="Pepin K.H."/>
            <person name="Johnson M."/>
            <person name="Bhonagiri V."/>
            <person name="Nash W.E."/>
            <person name="Warren W."/>
            <person name="Chinwalla A."/>
            <person name="Mardis E.R."/>
            <person name="Wilson R.K."/>
        </authorList>
    </citation>
    <scope>NUCLEOTIDE SEQUENCE [LARGE SCALE GENOMIC DNA]</scope>
    <source>
        <strain evidence="2 3">F0319</strain>
    </source>
</reference>
<sequence length="64" mass="7456">MRKKKQKRDYECPECNVHELQFEKFICASVTLDPQGSSEENWNNDKEINADHEEWVGSSTEVAP</sequence>
<evidence type="ECO:0000313" key="2">
    <source>
        <dbReference type="EMBL" id="EEX18364.1"/>
    </source>
</evidence>
<comment type="caution">
    <text evidence="2">The sequence shown here is derived from an EMBL/GenBank/DDBJ whole genome shotgun (WGS) entry which is preliminary data.</text>
</comment>
<dbReference type="OrthoDB" id="9872131at2"/>
<gene>
    <name evidence="2" type="ORF">HMPREF0973_01744</name>
</gene>
<dbReference type="AlphaFoldDB" id="C9MQ45"/>
<feature type="region of interest" description="Disordered" evidence="1">
    <location>
        <begin position="34"/>
        <end position="64"/>
    </location>
</feature>
<evidence type="ECO:0000313" key="3">
    <source>
        <dbReference type="Proteomes" id="UP000003327"/>
    </source>
</evidence>